<evidence type="ECO:0000259" key="2">
    <source>
        <dbReference type="PROSITE" id="PS50838"/>
    </source>
</evidence>
<reference evidence="3" key="2">
    <citation type="submission" date="2025-08" db="UniProtKB">
        <authorList>
            <consortium name="Ensembl"/>
        </authorList>
    </citation>
    <scope>IDENTIFICATION</scope>
    <source>
        <strain evidence="3">Thoroughbred</strain>
    </source>
</reference>
<dbReference type="Gene3D" id="1.10.10.1210">
    <property type="entry name" value="MAGE homology domain, winged helix WH2 motif"/>
    <property type="match status" value="1"/>
</dbReference>
<feature type="region of interest" description="Disordered" evidence="1">
    <location>
        <begin position="1"/>
        <end position="20"/>
    </location>
</feature>
<dbReference type="GO" id="GO:0000122">
    <property type="term" value="P:negative regulation of transcription by RNA polymerase II"/>
    <property type="evidence" value="ECO:0000318"/>
    <property type="project" value="GO_Central"/>
</dbReference>
<feature type="region of interest" description="Disordered" evidence="1">
    <location>
        <begin position="312"/>
        <end position="349"/>
    </location>
</feature>
<evidence type="ECO:0000313" key="3">
    <source>
        <dbReference type="Ensembl" id="ENSECAP00000000563.3"/>
    </source>
</evidence>
<dbReference type="FunFam" id="1.10.10.1200:FF:000007">
    <property type="entry name" value="Melanoma-associated antigen C2"/>
    <property type="match status" value="1"/>
</dbReference>
<dbReference type="InterPro" id="IPR041898">
    <property type="entry name" value="MAGE_WH1"/>
</dbReference>
<feature type="domain" description="MAGE" evidence="2">
    <location>
        <begin position="113"/>
        <end position="312"/>
    </location>
</feature>
<dbReference type="Proteomes" id="UP000002281">
    <property type="component" value="Chromosome X"/>
</dbReference>
<dbReference type="PROSITE" id="PS50838">
    <property type="entry name" value="MAGE"/>
    <property type="match status" value="1"/>
</dbReference>
<dbReference type="Pfam" id="PF01454">
    <property type="entry name" value="MAGE"/>
    <property type="match status" value="1"/>
</dbReference>
<dbReference type="FunFam" id="1.10.10.1210:FF:000001">
    <property type="entry name" value="melanoma-associated antigen D1"/>
    <property type="match status" value="1"/>
</dbReference>
<reference evidence="3" key="3">
    <citation type="submission" date="2025-09" db="UniProtKB">
        <authorList>
            <consortium name="Ensembl"/>
        </authorList>
    </citation>
    <scope>IDENTIFICATION</scope>
    <source>
        <strain evidence="3">Thoroughbred</strain>
    </source>
</reference>
<keyword evidence="4" id="KW-1185">Reference proteome</keyword>
<dbReference type="InterPro" id="IPR041899">
    <property type="entry name" value="MAGE_WH2"/>
</dbReference>
<dbReference type="PANTHER" id="PTHR11736:SF153">
    <property type="entry name" value="MELANOMA-ASSOCIATED ANTIGEN 10"/>
    <property type="match status" value="1"/>
</dbReference>
<dbReference type="SMART" id="SM01373">
    <property type="entry name" value="MAGE"/>
    <property type="match status" value="1"/>
</dbReference>
<protein>
    <recommendedName>
        <fullName evidence="2">MAGE domain-containing protein</fullName>
    </recommendedName>
</protein>
<dbReference type="Pfam" id="PF12440">
    <property type="entry name" value="MAGE_N"/>
    <property type="match status" value="1"/>
</dbReference>
<dbReference type="PANTHER" id="PTHR11736">
    <property type="entry name" value="MELANOMA-ASSOCIATED ANTIGEN MAGE ANTIGEN"/>
    <property type="match status" value="1"/>
</dbReference>
<feature type="region of interest" description="Disordered" evidence="1">
    <location>
        <begin position="57"/>
        <end position="108"/>
    </location>
</feature>
<evidence type="ECO:0000313" key="4">
    <source>
        <dbReference type="Proteomes" id="UP000002281"/>
    </source>
</evidence>
<proteinExistence type="predicted"/>
<dbReference type="Bgee" id="ENSECAG00000000873">
    <property type="expression patterns" value="Expressed in testis"/>
</dbReference>
<sequence length="349" mass="38204">LPHGWLCKCEEDHQDPRETQGLVDAQLSGAEEEEAISPSSSPSVPFLGTLEEVAVAAALSPPQGPKSARPSSSAMAATPWNQSGGDGYSSQDEEGPSTWEDPGDADSSLQDTLSLKFTDLVGFLLLKYRTKEPTTKAETLNTVLRDYQDHFPVIFRQASEHMQLVFGIDVKEVDPSDHAYVLVTTLGLTYDGMLSGEQSMPKTGLLVMLLGVIHLQGDCAPEEDVWEALSVMGVRAGREHFIYGEPRELITKVWVREQYVEYRQVPSSDPAPYESLWGPRAHAETSKMKVLEYLLRVSSRDPNPFLHLCEEAVSDEEGAPEPEGGQARGRPMPSTFSQEGPVSVMGTQG</sequence>
<name>F7DSD2_HORSE</name>
<dbReference type="InterPro" id="IPR021072">
    <property type="entry name" value="MAGE_N"/>
</dbReference>
<feature type="compositionally biased region" description="Polar residues" evidence="1">
    <location>
        <begin position="69"/>
        <end position="83"/>
    </location>
</feature>
<dbReference type="AlphaFoldDB" id="F7DSD2"/>
<organism evidence="3 4">
    <name type="scientific">Equus caballus</name>
    <name type="common">Horse</name>
    <dbReference type="NCBI Taxonomy" id="9796"/>
    <lineage>
        <taxon>Eukaryota</taxon>
        <taxon>Metazoa</taxon>
        <taxon>Chordata</taxon>
        <taxon>Craniata</taxon>
        <taxon>Vertebrata</taxon>
        <taxon>Euteleostomi</taxon>
        <taxon>Mammalia</taxon>
        <taxon>Eutheria</taxon>
        <taxon>Laurasiatheria</taxon>
        <taxon>Perissodactyla</taxon>
        <taxon>Equidae</taxon>
        <taxon>Equus</taxon>
    </lineage>
</organism>
<dbReference type="InterPro" id="IPR002190">
    <property type="entry name" value="MHD_dom"/>
</dbReference>
<dbReference type="PaxDb" id="9796-ENSECAP00000000563"/>
<accession>F7DSD2</accession>
<dbReference type="InParanoid" id="F7DSD2"/>
<dbReference type="InterPro" id="IPR037445">
    <property type="entry name" value="MAGE"/>
</dbReference>
<feature type="compositionally biased region" description="Polar residues" evidence="1">
    <location>
        <begin position="334"/>
        <end position="349"/>
    </location>
</feature>
<dbReference type="Ensembl" id="ENSECAT00000000711.3">
    <property type="protein sequence ID" value="ENSECAP00000000563.3"/>
    <property type="gene ID" value="ENSECAG00000000873.3"/>
</dbReference>
<dbReference type="HOGENOM" id="CLU_039582_1_2_1"/>
<dbReference type="STRING" id="9796.ENSECAP00000000563"/>
<dbReference type="GeneTree" id="ENSGT00940000163823"/>
<feature type="compositionally biased region" description="Basic and acidic residues" evidence="1">
    <location>
        <begin position="8"/>
        <end position="18"/>
    </location>
</feature>
<reference evidence="3 4" key="1">
    <citation type="journal article" date="2009" name="Science">
        <title>Genome sequence, comparative analysis, and population genetics of the domestic horse.</title>
        <authorList>
            <consortium name="Broad Institute Genome Sequencing Platform"/>
            <consortium name="Broad Institute Whole Genome Assembly Team"/>
            <person name="Wade C.M."/>
            <person name="Giulotto E."/>
            <person name="Sigurdsson S."/>
            <person name="Zoli M."/>
            <person name="Gnerre S."/>
            <person name="Imsland F."/>
            <person name="Lear T.L."/>
            <person name="Adelson D.L."/>
            <person name="Bailey E."/>
            <person name="Bellone R.R."/>
            <person name="Bloecker H."/>
            <person name="Distl O."/>
            <person name="Edgar R.C."/>
            <person name="Garber M."/>
            <person name="Leeb T."/>
            <person name="Mauceli E."/>
            <person name="MacLeod J.N."/>
            <person name="Penedo M.C.T."/>
            <person name="Raison J.M."/>
            <person name="Sharpe T."/>
            <person name="Vogel J."/>
            <person name="Andersson L."/>
            <person name="Antczak D.F."/>
            <person name="Biagi T."/>
            <person name="Binns M.M."/>
            <person name="Chowdhary B.P."/>
            <person name="Coleman S.J."/>
            <person name="Della Valle G."/>
            <person name="Fryc S."/>
            <person name="Guerin G."/>
            <person name="Hasegawa T."/>
            <person name="Hill E.W."/>
            <person name="Jurka J."/>
            <person name="Kiialainen A."/>
            <person name="Lindgren G."/>
            <person name="Liu J."/>
            <person name="Magnani E."/>
            <person name="Mickelson J.R."/>
            <person name="Murray J."/>
            <person name="Nergadze S.G."/>
            <person name="Onofrio R."/>
            <person name="Pedroni S."/>
            <person name="Piras M.F."/>
            <person name="Raudsepp T."/>
            <person name="Rocchi M."/>
            <person name="Roeed K.H."/>
            <person name="Ryder O.A."/>
            <person name="Searle S."/>
            <person name="Skow L."/>
            <person name="Swinburne J.E."/>
            <person name="Syvaenen A.C."/>
            <person name="Tozaki T."/>
            <person name="Valberg S.J."/>
            <person name="Vaudin M."/>
            <person name="White J.R."/>
            <person name="Zody M.C."/>
            <person name="Lander E.S."/>
            <person name="Lindblad-Toh K."/>
        </authorList>
    </citation>
    <scope>NUCLEOTIDE SEQUENCE [LARGE SCALE GENOMIC DNA]</scope>
    <source>
        <strain evidence="3 4">Thoroughbred</strain>
    </source>
</reference>
<dbReference type="SMART" id="SM01392">
    <property type="entry name" value="MAGE_N"/>
    <property type="match status" value="1"/>
</dbReference>
<evidence type="ECO:0000256" key="1">
    <source>
        <dbReference type="SAM" id="MobiDB-lite"/>
    </source>
</evidence>
<dbReference type="GO" id="GO:0005634">
    <property type="term" value="C:nucleus"/>
    <property type="evidence" value="ECO:0000318"/>
    <property type="project" value="GO_Central"/>
</dbReference>
<dbReference type="Gene3D" id="1.10.10.1200">
    <property type="entry name" value="MAGE homology domain, winged helix WH1 motif"/>
    <property type="match status" value="1"/>
</dbReference>